<proteinExistence type="predicted"/>
<dbReference type="Proteomes" id="UP000466445">
    <property type="component" value="Chromosome"/>
</dbReference>
<dbReference type="GO" id="GO:0050661">
    <property type="term" value="F:NADP binding"/>
    <property type="evidence" value="ECO:0007669"/>
    <property type="project" value="InterPro"/>
</dbReference>
<dbReference type="EMBL" id="AP022595">
    <property type="protein sequence ID" value="BBY61122.1"/>
    <property type="molecule type" value="Genomic_DNA"/>
</dbReference>
<dbReference type="InterPro" id="IPR022674">
    <property type="entry name" value="G6P_DH_NAD-bd"/>
</dbReference>
<dbReference type="InterPro" id="IPR036291">
    <property type="entry name" value="NAD(P)-bd_dom_sf"/>
</dbReference>
<organism evidence="2 3">
    <name type="scientific">Mycolicibacterium sarraceniae</name>
    <dbReference type="NCBI Taxonomy" id="1534348"/>
    <lineage>
        <taxon>Bacteria</taxon>
        <taxon>Bacillati</taxon>
        <taxon>Actinomycetota</taxon>
        <taxon>Actinomycetes</taxon>
        <taxon>Mycobacteriales</taxon>
        <taxon>Mycobacteriaceae</taxon>
        <taxon>Mycolicibacterium</taxon>
    </lineage>
</organism>
<keyword evidence="3" id="KW-1185">Reference proteome</keyword>
<sequence>MPVSAQSPTAADVLVIFGITGDLARRMTFRSLYRLERRGLLNCPIVGVALDDWSSDTLREHARAAIEATGEPVDKHVFA</sequence>
<dbReference type="GO" id="GO:0016614">
    <property type="term" value="F:oxidoreductase activity, acting on CH-OH group of donors"/>
    <property type="evidence" value="ECO:0007669"/>
    <property type="project" value="InterPro"/>
</dbReference>
<feature type="domain" description="Glucose-6-phosphate dehydrogenase NAD-binding" evidence="1">
    <location>
        <begin position="15"/>
        <end position="69"/>
    </location>
</feature>
<dbReference type="AlphaFoldDB" id="A0A7I7SVT2"/>
<protein>
    <recommendedName>
        <fullName evidence="1">Glucose-6-phosphate dehydrogenase NAD-binding domain-containing protein</fullName>
    </recommendedName>
</protein>
<reference evidence="2 3" key="1">
    <citation type="journal article" date="2019" name="Emerg. Microbes Infect.">
        <title>Comprehensive subspecies identification of 175 nontuberculous mycobacteria species based on 7547 genomic profiles.</title>
        <authorList>
            <person name="Matsumoto Y."/>
            <person name="Kinjo T."/>
            <person name="Motooka D."/>
            <person name="Nabeya D."/>
            <person name="Jung N."/>
            <person name="Uechi K."/>
            <person name="Horii T."/>
            <person name="Iida T."/>
            <person name="Fujita J."/>
            <person name="Nakamura S."/>
        </authorList>
    </citation>
    <scope>NUCLEOTIDE SEQUENCE [LARGE SCALE GENOMIC DNA]</scope>
    <source>
        <strain evidence="2 3">JCM 30395</strain>
    </source>
</reference>
<evidence type="ECO:0000313" key="3">
    <source>
        <dbReference type="Proteomes" id="UP000466445"/>
    </source>
</evidence>
<evidence type="ECO:0000313" key="2">
    <source>
        <dbReference type="EMBL" id="BBY61122.1"/>
    </source>
</evidence>
<name>A0A7I7SVT2_9MYCO</name>
<dbReference type="SUPFAM" id="SSF51735">
    <property type="entry name" value="NAD(P)-binding Rossmann-fold domains"/>
    <property type="match status" value="1"/>
</dbReference>
<dbReference type="Gene3D" id="3.40.50.720">
    <property type="entry name" value="NAD(P)-binding Rossmann-like Domain"/>
    <property type="match status" value="1"/>
</dbReference>
<dbReference type="GO" id="GO:0006006">
    <property type="term" value="P:glucose metabolic process"/>
    <property type="evidence" value="ECO:0007669"/>
    <property type="project" value="InterPro"/>
</dbReference>
<dbReference type="KEGG" id="msar:MSAR_42580"/>
<gene>
    <name evidence="2" type="ORF">MSAR_42580</name>
</gene>
<dbReference type="Pfam" id="PF00479">
    <property type="entry name" value="G6PD_N"/>
    <property type="match status" value="1"/>
</dbReference>
<accession>A0A7I7SVT2</accession>
<evidence type="ECO:0000259" key="1">
    <source>
        <dbReference type="Pfam" id="PF00479"/>
    </source>
</evidence>